<sequence>MVCNKPGHMKGECPENKKEKHKKFHKFKKPKAMVATWSDEYSSEKEEDEKSSSSESEEICFMTNSSDGKLKENDEVIETFTKGKDNLEALLGAKMKSISHRLGFNKQKPKKDKSGEKKDKAPLIKFVKGPSLENTEIKQTSSKTPKSPKTQNQNRATRSTQSPDRSTPVHKKKVSVAVVSTPVKERSTLTSSSVDTDPLPESYTPWAPVKDLVFLRG</sequence>
<dbReference type="EMBL" id="NMUH01000081">
    <property type="protein sequence ID" value="MQL70885.1"/>
    <property type="molecule type" value="Genomic_DNA"/>
</dbReference>
<evidence type="ECO:0000313" key="3">
    <source>
        <dbReference type="Proteomes" id="UP000652761"/>
    </source>
</evidence>
<feature type="compositionally biased region" description="Basic and acidic residues" evidence="1">
    <location>
        <begin position="9"/>
        <end position="18"/>
    </location>
</feature>
<feature type="region of interest" description="Disordered" evidence="1">
    <location>
        <begin position="1"/>
        <end position="68"/>
    </location>
</feature>
<feature type="compositionally biased region" description="Basic residues" evidence="1">
    <location>
        <begin position="19"/>
        <end position="31"/>
    </location>
</feature>
<protein>
    <recommendedName>
        <fullName evidence="4">CCHC-type domain-containing protein</fullName>
    </recommendedName>
</protein>
<name>A0A843TIN6_COLES</name>
<evidence type="ECO:0000313" key="2">
    <source>
        <dbReference type="EMBL" id="MQL70885.1"/>
    </source>
</evidence>
<accession>A0A843TIN6</accession>
<evidence type="ECO:0008006" key="4">
    <source>
        <dbReference type="Google" id="ProtNLM"/>
    </source>
</evidence>
<keyword evidence="3" id="KW-1185">Reference proteome</keyword>
<feature type="compositionally biased region" description="Basic and acidic residues" evidence="1">
    <location>
        <begin position="42"/>
        <end position="52"/>
    </location>
</feature>
<evidence type="ECO:0000256" key="1">
    <source>
        <dbReference type="SAM" id="MobiDB-lite"/>
    </source>
</evidence>
<dbReference type="AlphaFoldDB" id="A0A843TIN6"/>
<organism evidence="2 3">
    <name type="scientific">Colocasia esculenta</name>
    <name type="common">Wild taro</name>
    <name type="synonym">Arum esculentum</name>
    <dbReference type="NCBI Taxonomy" id="4460"/>
    <lineage>
        <taxon>Eukaryota</taxon>
        <taxon>Viridiplantae</taxon>
        <taxon>Streptophyta</taxon>
        <taxon>Embryophyta</taxon>
        <taxon>Tracheophyta</taxon>
        <taxon>Spermatophyta</taxon>
        <taxon>Magnoliopsida</taxon>
        <taxon>Liliopsida</taxon>
        <taxon>Araceae</taxon>
        <taxon>Aroideae</taxon>
        <taxon>Colocasieae</taxon>
        <taxon>Colocasia</taxon>
    </lineage>
</organism>
<comment type="caution">
    <text evidence="2">The sequence shown here is derived from an EMBL/GenBank/DDBJ whole genome shotgun (WGS) entry which is preliminary data.</text>
</comment>
<proteinExistence type="predicted"/>
<gene>
    <name evidence="2" type="ORF">Taro_003205</name>
</gene>
<feature type="region of interest" description="Disordered" evidence="1">
    <location>
        <begin position="96"/>
        <end position="205"/>
    </location>
</feature>
<reference evidence="2" key="1">
    <citation type="submission" date="2017-07" db="EMBL/GenBank/DDBJ databases">
        <title>Taro Niue Genome Assembly and Annotation.</title>
        <authorList>
            <person name="Atibalentja N."/>
            <person name="Keating K."/>
            <person name="Fields C.J."/>
        </authorList>
    </citation>
    <scope>NUCLEOTIDE SEQUENCE</scope>
    <source>
        <strain evidence="2">Niue_2</strain>
        <tissue evidence="2">Leaf</tissue>
    </source>
</reference>
<feature type="compositionally biased region" description="Basic and acidic residues" evidence="1">
    <location>
        <begin position="112"/>
        <end position="122"/>
    </location>
</feature>
<dbReference type="Proteomes" id="UP000652761">
    <property type="component" value="Unassembled WGS sequence"/>
</dbReference>
<feature type="compositionally biased region" description="Low complexity" evidence="1">
    <location>
        <begin position="138"/>
        <end position="151"/>
    </location>
</feature>
<feature type="compositionally biased region" description="Polar residues" evidence="1">
    <location>
        <begin position="152"/>
        <end position="165"/>
    </location>
</feature>